<dbReference type="SUPFAM" id="SSF56024">
    <property type="entry name" value="Phospholipase D/nuclease"/>
    <property type="match status" value="1"/>
</dbReference>
<keyword evidence="6" id="KW-0443">Lipid metabolism</keyword>
<dbReference type="GO" id="GO:0016042">
    <property type="term" value="P:lipid catabolic process"/>
    <property type="evidence" value="ECO:0007669"/>
    <property type="project" value="UniProtKB-KW"/>
</dbReference>
<dbReference type="Proteomes" id="UP000003781">
    <property type="component" value="Unassembled WGS sequence"/>
</dbReference>
<feature type="non-terminal residue" evidence="9">
    <location>
        <position position="216"/>
    </location>
</feature>
<dbReference type="InterPro" id="IPR002048">
    <property type="entry name" value="EF_hand_dom"/>
</dbReference>
<dbReference type="RefSeq" id="WP_008277759.1">
    <property type="nucleotide sequence ID" value="NZ_AAXW01000053.1"/>
</dbReference>
<dbReference type="GO" id="GO:0004630">
    <property type="term" value="F:phospholipase D activity"/>
    <property type="evidence" value="ECO:0007669"/>
    <property type="project" value="UniProtKB-EC"/>
</dbReference>
<dbReference type="SMART" id="SM00155">
    <property type="entry name" value="PLDc"/>
    <property type="match status" value="1"/>
</dbReference>
<organism evidence="9 10">
    <name type="scientific">Crocosphaera chwakensis CCY0110</name>
    <dbReference type="NCBI Taxonomy" id="391612"/>
    <lineage>
        <taxon>Bacteria</taxon>
        <taxon>Bacillati</taxon>
        <taxon>Cyanobacteriota</taxon>
        <taxon>Cyanophyceae</taxon>
        <taxon>Oscillatoriophycideae</taxon>
        <taxon>Chroococcales</taxon>
        <taxon>Aphanothecaceae</taxon>
        <taxon>Crocosphaera</taxon>
        <taxon>Crocosphaera chwakensis</taxon>
    </lineage>
</organism>
<reference evidence="9 10" key="1">
    <citation type="submission" date="2007-03" db="EMBL/GenBank/DDBJ databases">
        <authorList>
            <person name="Stal L."/>
            <person name="Ferriera S."/>
            <person name="Johnson J."/>
            <person name="Kravitz S."/>
            <person name="Beeson K."/>
            <person name="Sutton G."/>
            <person name="Rogers Y.-H."/>
            <person name="Friedman R."/>
            <person name="Frazier M."/>
            <person name="Venter J.C."/>
        </authorList>
    </citation>
    <scope>NUCLEOTIDE SEQUENCE [LARGE SCALE GENOMIC DNA]</scope>
    <source>
        <strain evidence="9 10">CCY0110</strain>
    </source>
</reference>
<dbReference type="EMBL" id="AAXW01000053">
    <property type="protein sequence ID" value="EAZ89113.1"/>
    <property type="molecule type" value="Genomic_DNA"/>
</dbReference>
<proteinExistence type="inferred from homology"/>
<protein>
    <recommendedName>
        <fullName evidence="3">phospholipase D</fullName>
        <ecNumber evidence="3">3.1.4.4</ecNumber>
    </recommendedName>
</protein>
<dbReference type="EC" id="3.1.4.4" evidence="3"/>
<dbReference type="InterPro" id="IPR051406">
    <property type="entry name" value="PLD_domain"/>
</dbReference>
<evidence type="ECO:0000256" key="5">
    <source>
        <dbReference type="ARBA" id="ARBA00022963"/>
    </source>
</evidence>
<dbReference type="GO" id="GO:0005509">
    <property type="term" value="F:calcium ion binding"/>
    <property type="evidence" value="ECO:0007669"/>
    <property type="project" value="InterPro"/>
</dbReference>
<dbReference type="InterPro" id="IPR018247">
    <property type="entry name" value="EF_Hand_1_Ca_BS"/>
</dbReference>
<evidence type="ECO:0000256" key="6">
    <source>
        <dbReference type="ARBA" id="ARBA00023098"/>
    </source>
</evidence>
<dbReference type="Gene3D" id="3.30.870.10">
    <property type="entry name" value="Endonuclease Chain A"/>
    <property type="match status" value="1"/>
</dbReference>
<dbReference type="PANTHER" id="PTHR43856">
    <property type="entry name" value="CARDIOLIPIN HYDROLASE"/>
    <property type="match status" value="1"/>
</dbReference>
<keyword evidence="5" id="KW-0442">Lipid degradation</keyword>
<comment type="catalytic activity">
    <reaction evidence="1">
        <text>a 1,2-diacyl-sn-glycero-3-phosphocholine + H2O = a 1,2-diacyl-sn-glycero-3-phosphate + choline + H(+)</text>
        <dbReference type="Rhea" id="RHEA:14445"/>
        <dbReference type="ChEBI" id="CHEBI:15354"/>
        <dbReference type="ChEBI" id="CHEBI:15377"/>
        <dbReference type="ChEBI" id="CHEBI:15378"/>
        <dbReference type="ChEBI" id="CHEBI:57643"/>
        <dbReference type="ChEBI" id="CHEBI:58608"/>
        <dbReference type="EC" id="3.1.4.4"/>
    </reaction>
</comment>
<dbReference type="PROSITE" id="PS51257">
    <property type="entry name" value="PROKAR_LIPOPROTEIN"/>
    <property type="match status" value="1"/>
</dbReference>
<gene>
    <name evidence="9" type="ORF">CY0110_11977</name>
</gene>
<comment type="similarity">
    <text evidence="2">Belongs to the phospholipase D family.</text>
</comment>
<evidence type="ECO:0000256" key="1">
    <source>
        <dbReference type="ARBA" id="ARBA00000798"/>
    </source>
</evidence>
<keyword evidence="4" id="KW-0378">Hydrolase</keyword>
<dbReference type="InterPro" id="IPR001736">
    <property type="entry name" value="PLipase_D/transphosphatidylase"/>
</dbReference>
<dbReference type="PANTHER" id="PTHR43856:SF1">
    <property type="entry name" value="MITOCHONDRIAL CARDIOLIPIN HYDROLASE"/>
    <property type="match status" value="1"/>
</dbReference>
<accession>A3IWK2</accession>
<evidence type="ECO:0000256" key="4">
    <source>
        <dbReference type="ARBA" id="ARBA00022801"/>
    </source>
</evidence>
<dbReference type="PROSITE" id="PS50035">
    <property type="entry name" value="PLD"/>
    <property type="match status" value="1"/>
</dbReference>
<dbReference type="InterPro" id="IPR025202">
    <property type="entry name" value="PLD-like_dom"/>
</dbReference>
<dbReference type="GO" id="GO:0006793">
    <property type="term" value="P:phosphorus metabolic process"/>
    <property type="evidence" value="ECO:0007669"/>
    <property type="project" value="UniProtKB-ARBA"/>
</dbReference>
<feature type="domain" description="PLD phosphodiesterase" evidence="7">
    <location>
        <begin position="189"/>
        <end position="216"/>
    </location>
</feature>
<evidence type="ECO:0000259" key="7">
    <source>
        <dbReference type="PROSITE" id="PS50035"/>
    </source>
</evidence>
<dbReference type="AlphaFoldDB" id="A3IWK2"/>
<keyword evidence="10" id="KW-1185">Reference proteome</keyword>
<comment type="caution">
    <text evidence="9">The sequence shown here is derived from an EMBL/GenBank/DDBJ whole genome shotgun (WGS) entry which is preliminary data.</text>
</comment>
<dbReference type="eggNOG" id="COG1502">
    <property type="taxonomic scope" value="Bacteria"/>
</dbReference>
<evidence type="ECO:0000313" key="9">
    <source>
        <dbReference type="EMBL" id="EAZ89113.1"/>
    </source>
</evidence>
<dbReference type="PROSITE" id="PS50222">
    <property type="entry name" value="EF_HAND_2"/>
    <property type="match status" value="1"/>
</dbReference>
<dbReference type="PROSITE" id="PS00018">
    <property type="entry name" value="EF_HAND_1"/>
    <property type="match status" value="1"/>
</dbReference>
<name>A3IWK2_9CHRO</name>
<evidence type="ECO:0000256" key="3">
    <source>
        <dbReference type="ARBA" id="ARBA00012027"/>
    </source>
</evidence>
<evidence type="ECO:0000313" key="10">
    <source>
        <dbReference type="Proteomes" id="UP000003781"/>
    </source>
</evidence>
<evidence type="ECO:0000256" key="2">
    <source>
        <dbReference type="ARBA" id="ARBA00008664"/>
    </source>
</evidence>
<sequence>MKRFYQKSLQFIGLLLFIFLGLIACDNSVKIERSQPLPQDPLIEVYFNLNEAKGSDYRDPYRNIDRPGDNLEKIIINTINSAQSTIDIAVQEFRLPNIAKALVKQAEKGIKVRIILENNYHQSFTDFTSKMITEMTTREKQRYNQYFQFIDLNNDNKITQKELNQRDALSILNQSNIPIIDDTEDGSKGTGLMHHKFMVVDNKIIIVTSANFTLSG</sequence>
<feature type="domain" description="EF-hand" evidence="8">
    <location>
        <begin position="138"/>
        <end position="173"/>
    </location>
</feature>
<dbReference type="Pfam" id="PF13091">
    <property type="entry name" value="PLDc_2"/>
    <property type="match status" value="1"/>
</dbReference>
<evidence type="ECO:0000259" key="8">
    <source>
        <dbReference type="PROSITE" id="PS50222"/>
    </source>
</evidence>
<dbReference type="GO" id="GO:0016891">
    <property type="term" value="F:RNA endonuclease activity producing 5'-phosphomonoesters, hydrolytic mechanism"/>
    <property type="evidence" value="ECO:0007669"/>
    <property type="project" value="TreeGrafter"/>
</dbReference>